<reference evidence="1" key="1">
    <citation type="submission" date="2015-10" db="EMBL/GenBank/DDBJ databases">
        <authorList>
            <person name="Gilbert D.G."/>
        </authorList>
    </citation>
    <scope>NUCLEOTIDE SEQUENCE</scope>
</reference>
<dbReference type="EMBL" id="FAXC01000086">
    <property type="protein sequence ID" value="CUV08577.1"/>
    <property type="molecule type" value="Genomic_DNA"/>
</dbReference>
<sequence>MKILYISPENTVGTLSLWKKAHEAQGNQCEFITLFKARNDFDSGICLNLPLVTAKPWYMTSRHKYYQFYRGQLGDYQEKDGFPPVWNPHTKLERWYFSFRDWLWHFKIEPTIEQYQLLGFDIIHLEWGLEFYRDCSFVKRLVDLNKAIACTYHGQDLRTRGVLPAIDKVSKLNMTSEVDLLDKHPNMKYMFLPFDTNQFSPNVALNDPIRVCHCPTNRHYKGSDTIIPICEQLAKEQKIEFVLLENKPFDEVQSIKQTCDILIDQVHNRGGWGYGMNSVEALAMGLCCVTELVPEYVEFIPDHPFVNVTGDTLYETLVDLIRNNEKIIEYQQKGRSWVQNHHDLYQTADILYGYYKDLGWV</sequence>
<gene>
    <name evidence="1" type="ORF">MGWOODY_Mmi1819</name>
</gene>
<keyword evidence="1" id="KW-0032">Aminotransferase</keyword>
<accession>A0A170QC16</accession>
<dbReference type="SUPFAM" id="SSF53756">
    <property type="entry name" value="UDP-Glycosyltransferase/glycogen phosphorylase"/>
    <property type="match status" value="1"/>
</dbReference>
<evidence type="ECO:0000313" key="1">
    <source>
        <dbReference type="EMBL" id="CUV08577.1"/>
    </source>
</evidence>
<name>A0A170QC16_9ZZZZ</name>
<organism evidence="1">
    <name type="scientific">hydrothermal vent metagenome</name>
    <dbReference type="NCBI Taxonomy" id="652676"/>
    <lineage>
        <taxon>unclassified sequences</taxon>
        <taxon>metagenomes</taxon>
        <taxon>ecological metagenomes</taxon>
    </lineage>
</organism>
<proteinExistence type="predicted"/>
<dbReference type="GO" id="GO:0008483">
    <property type="term" value="F:transaminase activity"/>
    <property type="evidence" value="ECO:0007669"/>
    <property type="project" value="UniProtKB-KW"/>
</dbReference>
<dbReference type="Gene3D" id="3.40.50.2000">
    <property type="entry name" value="Glycogen Phosphorylase B"/>
    <property type="match status" value="1"/>
</dbReference>
<keyword evidence="1" id="KW-0808">Transferase</keyword>
<protein>
    <submittedName>
        <fullName evidence="1">Hypothetical aminotransferase, class-II</fullName>
    </submittedName>
</protein>
<dbReference type="AlphaFoldDB" id="A0A170QC16"/>